<feature type="binding site" evidence="9">
    <location>
        <position position="95"/>
    </location>
    <ligand>
        <name>Zn(2+)</name>
        <dbReference type="ChEBI" id="CHEBI:29105"/>
    </ligand>
</feature>
<feature type="active site" description="Nucleophile" evidence="8">
    <location>
        <position position="10"/>
    </location>
</feature>
<evidence type="ECO:0000256" key="5">
    <source>
        <dbReference type="ARBA" id="ARBA00023277"/>
    </source>
</evidence>
<organism evidence="10 11">
    <name type="scientific">Candidatus Yanofskybacteria bacterium RIFCSPLOWO2_01_FULL_43_22</name>
    <dbReference type="NCBI Taxonomy" id="1802695"/>
    <lineage>
        <taxon>Bacteria</taxon>
        <taxon>Candidatus Yanofskyibacteriota</taxon>
    </lineage>
</organism>
<dbReference type="InterPro" id="IPR004446">
    <property type="entry name" value="Heptose_bisP_phosphatase"/>
</dbReference>
<dbReference type="InterPro" id="IPR006549">
    <property type="entry name" value="HAD-SF_hydro_IIIA"/>
</dbReference>
<evidence type="ECO:0000256" key="9">
    <source>
        <dbReference type="PIRSR" id="PIRSR004682-4"/>
    </source>
</evidence>
<dbReference type="GO" id="GO:0005975">
    <property type="term" value="P:carbohydrate metabolic process"/>
    <property type="evidence" value="ECO:0007669"/>
    <property type="project" value="InterPro"/>
</dbReference>
<dbReference type="STRING" id="1802695.A3A13_02010"/>
<sequence>MFNRRAVFIDRDGTVIEAVHRPDFHKKITAPFNEDELRFVPNVYSDLQRLKEMKFLRILVTNQPDVAHGYMDEDVWRRIQKRIEHTFGFDDVFMCRHRDEDKCPFKKPSPLMLLSAADKWGIDLGQSYMIGDTEADVLSGKMAGCRTILIDMFYNKDVSPDIRVASFADAVRHIQVEELRDFIS</sequence>
<keyword evidence="3 9" id="KW-0479">Metal-binding</keyword>
<dbReference type="GO" id="GO:0016791">
    <property type="term" value="F:phosphatase activity"/>
    <property type="evidence" value="ECO:0007669"/>
    <property type="project" value="InterPro"/>
</dbReference>
<evidence type="ECO:0000313" key="11">
    <source>
        <dbReference type="Proteomes" id="UP000178911"/>
    </source>
</evidence>
<dbReference type="Gene3D" id="3.40.50.1000">
    <property type="entry name" value="HAD superfamily/HAD-like"/>
    <property type="match status" value="1"/>
</dbReference>
<dbReference type="EC" id="3.1.3.-" evidence="7"/>
<proteinExistence type="inferred from homology"/>
<comment type="caution">
    <text evidence="10">The sequence shown here is derived from an EMBL/GenBank/DDBJ whole genome shotgun (WGS) entry which is preliminary data.</text>
</comment>
<dbReference type="InterPro" id="IPR036412">
    <property type="entry name" value="HAD-like_sf"/>
</dbReference>
<name>A0A1F8GGE5_9BACT</name>
<evidence type="ECO:0000256" key="8">
    <source>
        <dbReference type="PIRSR" id="PIRSR004682-1"/>
    </source>
</evidence>
<protein>
    <recommendedName>
        <fullName evidence="6 7">D,D-heptose 1,7-bisphosphate phosphatase</fullName>
        <ecNumber evidence="7">3.1.3.-</ecNumber>
    </recommendedName>
</protein>
<keyword evidence="2 7" id="KW-0963">Cytoplasm</keyword>
<evidence type="ECO:0000313" key="10">
    <source>
        <dbReference type="EMBL" id="OGN23798.1"/>
    </source>
</evidence>
<evidence type="ECO:0000256" key="1">
    <source>
        <dbReference type="ARBA" id="ARBA00004496"/>
    </source>
</evidence>
<dbReference type="Proteomes" id="UP000178911">
    <property type="component" value="Unassembled WGS sequence"/>
</dbReference>
<keyword evidence="9" id="KW-0862">Zinc</keyword>
<dbReference type="PANTHER" id="PTHR42891">
    <property type="entry name" value="D-GLYCERO-BETA-D-MANNO-HEPTOSE-1,7-BISPHOSPHATE 7-PHOSPHATASE"/>
    <property type="match status" value="1"/>
</dbReference>
<dbReference type="Pfam" id="PF13242">
    <property type="entry name" value="Hydrolase_like"/>
    <property type="match status" value="1"/>
</dbReference>
<dbReference type="SUPFAM" id="SSF56784">
    <property type="entry name" value="HAD-like"/>
    <property type="match status" value="1"/>
</dbReference>
<feature type="binding site" evidence="9">
    <location>
        <position position="103"/>
    </location>
    <ligand>
        <name>Zn(2+)</name>
        <dbReference type="ChEBI" id="CHEBI:29105"/>
    </ligand>
</feature>
<comment type="similarity">
    <text evidence="7">Belongs to the gmhB family.</text>
</comment>
<feature type="active site" description="Proton donor" evidence="8">
    <location>
        <position position="12"/>
    </location>
</feature>
<evidence type="ECO:0000256" key="6">
    <source>
        <dbReference type="ARBA" id="ARBA00031828"/>
    </source>
</evidence>
<dbReference type="GO" id="GO:0046872">
    <property type="term" value="F:metal ion binding"/>
    <property type="evidence" value="ECO:0007669"/>
    <property type="project" value="UniProtKB-KW"/>
</dbReference>
<feature type="binding site" evidence="9">
    <location>
        <position position="10"/>
    </location>
    <ligand>
        <name>Mg(2+)</name>
        <dbReference type="ChEBI" id="CHEBI:18420"/>
    </ligand>
</feature>
<dbReference type="GO" id="GO:0005737">
    <property type="term" value="C:cytoplasm"/>
    <property type="evidence" value="ECO:0007669"/>
    <property type="project" value="UniProtKB-SubCell"/>
</dbReference>
<comment type="subcellular location">
    <subcellularLocation>
        <location evidence="1 7">Cytoplasm</location>
    </subcellularLocation>
</comment>
<evidence type="ECO:0000256" key="4">
    <source>
        <dbReference type="ARBA" id="ARBA00022801"/>
    </source>
</evidence>
<feature type="binding site" evidence="9">
    <location>
        <position position="12"/>
    </location>
    <ligand>
        <name>Mg(2+)</name>
        <dbReference type="ChEBI" id="CHEBI:18420"/>
    </ligand>
</feature>
<dbReference type="PIRSF" id="PIRSF004682">
    <property type="entry name" value="GmhB"/>
    <property type="match status" value="1"/>
</dbReference>
<evidence type="ECO:0000256" key="3">
    <source>
        <dbReference type="ARBA" id="ARBA00022723"/>
    </source>
</evidence>
<dbReference type="NCBIfam" id="TIGR01662">
    <property type="entry name" value="HAD-SF-IIIA"/>
    <property type="match status" value="1"/>
</dbReference>
<keyword evidence="5 7" id="KW-0119">Carbohydrate metabolism</keyword>
<keyword evidence="9" id="KW-0460">Magnesium</keyword>
<feature type="binding site" evidence="9">
    <location>
        <position position="132"/>
    </location>
    <ligand>
        <name>Mg(2+)</name>
        <dbReference type="ChEBI" id="CHEBI:18420"/>
    </ligand>
</feature>
<dbReference type="EMBL" id="MGKJ01000015">
    <property type="protein sequence ID" value="OGN23798.1"/>
    <property type="molecule type" value="Genomic_DNA"/>
</dbReference>
<evidence type="ECO:0000256" key="7">
    <source>
        <dbReference type="PIRNR" id="PIRNR004682"/>
    </source>
</evidence>
<feature type="binding site" evidence="9">
    <location>
        <position position="97"/>
    </location>
    <ligand>
        <name>Zn(2+)</name>
        <dbReference type="ChEBI" id="CHEBI:29105"/>
    </ligand>
</feature>
<comment type="cofactor">
    <cofactor evidence="9">
        <name>Zn(2+)</name>
        <dbReference type="ChEBI" id="CHEBI:29105"/>
    </cofactor>
</comment>
<dbReference type="NCBIfam" id="TIGR01656">
    <property type="entry name" value="Histidinol-ppas"/>
    <property type="match status" value="1"/>
</dbReference>
<gene>
    <name evidence="10" type="ORF">A3A13_02010</name>
</gene>
<reference evidence="10 11" key="1">
    <citation type="journal article" date="2016" name="Nat. Commun.">
        <title>Thousands of microbial genomes shed light on interconnected biogeochemical processes in an aquifer system.</title>
        <authorList>
            <person name="Anantharaman K."/>
            <person name="Brown C.T."/>
            <person name="Hug L.A."/>
            <person name="Sharon I."/>
            <person name="Castelle C.J."/>
            <person name="Probst A.J."/>
            <person name="Thomas B.C."/>
            <person name="Singh A."/>
            <person name="Wilkins M.J."/>
            <person name="Karaoz U."/>
            <person name="Brodie E.L."/>
            <person name="Williams K.H."/>
            <person name="Hubbard S.S."/>
            <person name="Banfield J.F."/>
        </authorList>
    </citation>
    <scope>NUCLEOTIDE SEQUENCE [LARGE SCALE GENOMIC DNA]</scope>
</reference>
<dbReference type="InterPro" id="IPR006543">
    <property type="entry name" value="Histidinol-phos"/>
</dbReference>
<accession>A0A1F8GGE5</accession>
<dbReference type="InterPro" id="IPR023214">
    <property type="entry name" value="HAD_sf"/>
</dbReference>
<comment type="cofactor">
    <cofactor evidence="9">
        <name>Mg(2+)</name>
        <dbReference type="ChEBI" id="CHEBI:18420"/>
    </cofactor>
</comment>
<dbReference type="AlphaFoldDB" id="A0A1F8GGE5"/>
<dbReference type="PANTHER" id="PTHR42891:SF1">
    <property type="entry name" value="D-GLYCERO-BETA-D-MANNO-HEPTOSE-1,7-BISPHOSPHATE 7-PHOSPHATASE"/>
    <property type="match status" value="1"/>
</dbReference>
<keyword evidence="4 7" id="KW-0378">Hydrolase</keyword>
<evidence type="ECO:0000256" key="2">
    <source>
        <dbReference type="ARBA" id="ARBA00022490"/>
    </source>
</evidence>